<keyword evidence="2" id="KW-1185">Reference proteome</keyword>
<dbReference type="AlphaFoldDB" id="A0A843XAS7"/>
<name>A0A843XAS7_COLES</name>
<sequence length="133" mass="14341">MTALMHMTDEDLKALGIPMCSGRSPLRLQCLPLRAQGLNPGLAPPAPAQCPPCYCMGTGFILFGELAYAPTGIGSQEENTPGFGFQSLDWCKGSHIRRDDLGCSAHWSRTYKLLDVGASCVHGLRINLASNYI</sequence>
<dbReference type="EMBL" id="NMUH01006976">
    <property type="protein sequence ID" value="MQM16377.1"/>
    <property type="molecule type" value="Genomic_DNA"/>
</dbReference>
<protein>
    <submittedName>
        <fullName evidence="1">Uncharacterized protein</fullName>
    </submittedName>
</protein>
<dbReference type="OrthoDB" id="76949at2759"/>
<proteinExistence type="predicted"/>
<comment type="caution">
    <text evidence="1">The sequence shown here is derived from an EMBL/GenBank/DDBJ whole genome shotgun (WGS) entry which is preliminary data.</text>
</comment>
<dbReference type="Proteomes" id="UP000652761">
    <property type="component" value="Unassembled WGS sequence"/>
</dbReference>
<organism evidence="1 2">
    <name type="scientific">Colocasia esculenta</name>
    <name type="common">Wild taro</name>
    <name type="synonym">Arum esculentum</name>
    <dbReference type="NCBI Taxonomy" id="4460"/>
    <lineage>
        <taxon>Eukaryota</taxon>
        <taxon>Viridiplantae</taxon>
        <taxon>Streptophyta</taxon>
        <taxon>Embryophyta</taxon>
        <taxon>Tracheophyta</taxon>
        <taxon>Spermatophyta</taxon>
        <taxon>Magnoliopsida</taxon>
        <taxon>Liliopsida</taxon>
        <taxon>Araceae</taxon>
        <taxon>Aroideae</taxon>
        <taxon>Colocasieae</taxon>
        <taxon>Colocasia</taxon>
    </lineage>
</organism>
<accession>A0A843XAS7</accession>
<evidence type="ECO:0000313" key="1">
    <source>
        <dbReference type="EMBL" id="MQM16377.1"/>
    </source>
</evidence>
<evidence type="ECO:0000313" key="2">
    <source>
        <dbReference type="Proteomes" id="UP000652761"/>
    </source>
</evidence>
<gene>
    <name evidence="1" type="ORF">Taro_049335</name>
</gene>
<reference evidence="1" key="1">
    <citation type="submission" date="2017-07" db="EMBL/GenBank/DDBJ databases">
        <title>Taro Niue Genome Assembly and Annotation.</title>
        <authorList>
            <person name="Atibalentja N."/>
            <person name="Keating K."/>
            <person name="Fields C.J."/>
        </authorList>
    </citation>
    <scope>NUCLEOTIDE SEQUENCE</scope>
    <source>
        <strain evidence="1">Niue_2</strain>
        <tissue evidence="1">Leaf</tissue>
    </source>
</reference>